<feature type="domain" description="Thioesterase" evidence="2">
    <location>
        <begin position="5"/>
        <end position="231"/>
    </location>
</feature>
<dbReference type="InterPro" id="IPR029058">
    <property type="entry name" value="AB_hydrolase_fold"/>
</dbReference>
<proteinExistence type="inferred from homology"/>
<dbReference type="InterPro" id="IPR012223">
    <property type="entry name" value="TEII"/>
</dbReference>
<dbReference type="EMBL" id="JABBMT010000002">
    <property type="protein sequence ID" value="NMM39610.1"/>
    <property type="molecule type" value="Genomic_DNA"/>
</dbReference>
<comment type="caution">
    <text evidence="3">The sequence shown here is derived from an EMBL/GenBank/DDBJ whole genome shotgun (WGS) entry which is preliminary data.</text>
</comment>
<dbReference type="InterPro" id="IPR001031">
    <property type="entry name" value="Thioesterase"/>
</dbReference>
<dbReference type="PANTHER" id="PTHR11487:SF0">
    <property type="entry name" value="S-ACYL FATTY ACID SYNTHASE THIOESTERASE, MEDIUM CHAIN"/>
    <property type="match status" value="1"/>
</dbReference>
<dbReference type="RefSeq" id="WP_169018341.1">
    <property type="nucleotide sequence ID" value="NZ_JABBMT010000002.1"/>
</dbReference>
<comment type="similarity">
    <text evidence="1">Belongs to the thioesterase family.</text>
</comment>
<reference evidence="3" key="1">
    <citation type="submission" date="2020-04" db="EMBL/GenBank/DDBJ databases">
        <title>Genome Sequencing for Pseudoaltermonas arctica.</title>
        <authorList>
            <person name="Elkins N.S."/>
        </authorList>
    </citation>
    <scope>NUCLEOTIDE SEQUENCE [LARGE SCALE GENOMIC DNA]</scope>
    <source>
        <strain evidence="3">NEC-BIFX-2020_0012</strain>
    </source>
</reference>
<keyword evidence="4" id="KW-1185">Reference proteome</keyword>
<organism evidence="3 4">
    <name type="scientific">Pseudoalteromonas arctica</name>
    <dbReference type="NCBI Taxonomy" id="394751"/>
    <lineage>
        <taxon>Bacteria</taxon>
        <taxon>Pseudomonadati</taxon>
        <taxon>Pseudomonadota</taxon>
        <taxon>Gammaproteobacteria</taxon>
        <taxon>Alteromonadales</taxon>
        <taxon>Pseudoalteromonadaceae</taxon>
        <taxon>Pseudoalteromonas</taxon>
    </lineage>
</organism>
<dbReference type="Proteomes" id="UP000570493">
    <property type="component" value="Unassembled WGS sequence"/>
</dbReference>
<dbReference type="Gene3D" id="3.40.50.1820">
    <property type="entry name" value="alpha/beta hydrolase"/>
    <property type="match status" value="1"/>
</dbReference>
<protein>
    <submittedName>
        <fullName evidence="3">Thioesterase</fullName>
    </submittedName>
</protein>
<dbReference type="Pfam" id="PF00975">
    <property type="entry name" value="Thioesterase"/>
    <property type="match status" value="1"/>
</dbReference>
<sequence length="238" mass="26943">MTINLFCLPPAGSSAALYTAWKKQVTNDITIVPVEYPGHGALAKQPLLHDPDILAHHIITEIKSHPLSPFMLFGHSVGAALLWRVIAAIEHTPLFKQLKMIIVSGRPTHSYTRKMPAKHLLSRAGLINLLRHYNNVPSELFQNEDAMNFFLAILRNDLHLNDNMLQDRVKKINRPLLVFYGKDDPDIPSHSHMLAWQEYTTQWLGCYPLAGDHFFFNELSSRKAMFDKIAAAVSKLTS</sequence>
<dbReference type="AlphaFoldDB" id="A0A7Y0DQE4"/>
<accession>A0A7Y0DQE4</accession>
<gene>
    <name evidence="3" type="ORF">HHO47_01835</name>
</gene>
<dbReference type="PANTHER" id="PTHR11487">
    <property type="entry name" value="THIOESTERASE"/>
    <property type="match status" value="1"/>
</dbReference>
<dbReference type="SUPFAM" id="SSF53474">
    <property type="entry name" value="alpha/beta-Hydrolases"/>
    <property type="match status" value="1"/>
</dbReference>
<evidence type="ECO:0000259" key="2">
    <source>
        <dbReference type="Pfam" id="PF00975"/>
    </source>
</evidence>
<evidence type="ECO:0000256" key="1">
    <source>
        <dbReference type="ARBA" id="ARBA00007169"/>
    </source>
</evidence>
<name>A0A7Y0DQE4_9GAMM</name>
<dbReference type="GO" id="GO:0008610">
    <property type="term" value="P:lipid biosynthetic process"/>
    <property type="evidence" value="ECO:0007669"/>
    <property type="project" value="TreeGrafter"/>
</dbReference>
<evidence type="ECO:0000313" key="4">
    <source>
        <dbReference type="Proteomes" id="UP000570493"/>
    </source>
</evidence>
<evidence type="ECO:0000313" key="3">
    <source>
        <dbReference type="EMBL" id="NMM39610.1"/>
    </source>
</evidence>